<sequence>MGCSVSKNFTIVVKNSDDNSSCSSPQVPKAFSLPMPLVHHPATRKGDTHHLVSLTSTTYGSLLMIDQKYSNFNSNSCFDGDPEKLNQTQVEQSLSPDSVINTWELMDGLNDDDDGGDDESSNFDNSIDSSMKPSSCKEKSFDDSFSETMMENKKKPLWQHLSEESLLAKLDPNVVLSYRRALLSRKQGTIDNNLASRAVSSMDESSSNSISNSNSPLSYCPYSNNLHSGEDKIVLYFTSLRGIRKTYEDCCSVRMILKGFRVAVDEKDISMDSSYRKELQNKLGDKVMVTLPQVFIRGKHVGNAEEIKLLNESGELENLLKDFPIKDSWIVCESCGDARFVPCSNCNGSRKVYEEEEGELRRCIHCNENGLIRCPCCCT</sequence>
<name>A0ACB0LXY0_TRIPR</name>
<evidence type="ECO:0000313" key="1">
    <source>
        <dbReference type="EMBL" id="CAJ2673325.1"/>
    </source>
</evidence>
<keyword evidence="2" id="KW-1185">Reference proteome</keyword>
<protein>
    <submittedName>
        <fullName evidence="1">Uncharacterized protein</fullName>
    </submittedName>
</protein>
<evidence type="ECO:0000313" key="2">
    <source>
        <dbReference type="Proteomes" id="UP001177021"/>
    </source>
</evidence>
<gene>
    <name evidence="1" type="ORF">MILVUS5_LOCUS36818</name>
</gene>
<dbReference type="EMBL" id="CASHSV030000716">
    <property type="protein sequence ID" value="CAJ2673325.1"/>
    <property type="molecule type" value="Genomic_DNA"/>
</dbReference>
<organism evidence="1 2">
    <name type="scientific">Trifolium pratense</name>
    <name type="common">Red clover</name>
    <dbReference type="NCBI Taxonomy" id="57577"/>
    <lineage>
        <taxon>Eukaryota</taxon>
        <taxon>Viridiplantae</taxon>
        <taxon>Streptophyta</taxon>
        <taxon>Embryophyta</taxon>
        <taxon>Tracheophyta</taxon>
        <taxon>Spermatophyta</taxon>
        <taxon>Magnoliopsida</taxon>
        <taxon>eudicotyledons</taxon>
        <taxon>Gunneridae</taxon>
        <taxon>Pentapetalae</taxon>
        <taxon>rosids</taxon>
        <taxon>fabids</taxon>
        <taxon>Fabales</taxon>
        <taxon>Fabaceae</taxon>
        <taxon>Papilionoideae</taxon>
        <taxon>50 kb inversion clade</taxon>
        <taxon>NPAAA clade</taxon>
        <taxon>Hologalegina</taxon>
        <taxon>IRL clade</taxon>
        <taxon>Trifolieae</taxon>
        <taxon>Trifolium</taxon>
    </lineage>
</organism>
<reference evidence="1" key="1">
    <citation type="submission" date="2023-10" db="EMBL/GenBank/DDBJ databases">
        <authorList>
            <person name="Rodriguez Cubillos JULIANA M."/>
            <person name="De Vega J."/>
        </authorList>
    </citation>
    <scope>NUCLEOTIDE SEQUENCE</scope>
</reference>
<accession>A0ACB0LXY0</accession>
<dbReference type="Proteomes" id="UP001177021">
    <property type="component" value="Unassembled WGS sequence"/>
</dbReference>
<proteinExistence type="predicted"/>
<comment type="caution">
    <text evidence="1">The sequence shown here is derived from an EMBL/GenBank/DDBJ whole genome shotgun (WGS) entry which is preliminary data.</text>
</comment>